<sequence>MESTAQQQTEEIKTEETKQVTEKLQYKTTRDYFEDSYKFVSKGTLLDLWLTDKGDEHVLVLDRTIFHPQGGGQPSDEGFITSVDGKVKFIIKNLQHKDDAILHIGTYEQDGEVFERGQELLLNVDELKRRAYARYHSAGHLLDVAMQRAGQTQLKPGKGYHFTSGAYVEYIGNVDNSVKDKLVKELTIVANQIIQEQQGVEKGVWSKNCTYEEAGEALKEGVPSYIPKGQDLRVIKLTDEDSGCPCGGTHVKHVTDIVEIEITKIIKKGKNTRVSYTLKDKSS</sequence>
<comment type="cofactor">
    <cofactor evidence="1">
        <name>Zn(2+)</name>
        <dbReference type="ChEBI" id="CHEBI:29105"/>
    </cofactor>
</comment>
<reference evidence="5 6" key="1">
    <citation type="submission" date="2014-06" db="EMBL/GenBank/DDBJ databases">
        <authorList>
            <person name="Swart Estienne"/>
        </authorList>
    </citation>
    <scope>NUCLEOTIDE SEQUENCE [LARGE SCALE GENOMIC DNA]</scope>
    <source>
        <strain evidence="5 6">130c</strain>
    </source>
</reference>
<keyword evidence="5" id="KW-0030">Aminoacyl-tRNA synthetase</keyword>
<dbReference type="GO" id="GO:0005737">
    <property type="term" value="C:cytoplasm"/>
    <property type="evidence" value="ECO:0007669"/>
    <property type="project" value="UniProtKB-SubCell"/>
</dbReference>
<comment type="subcellular location">
    <subcellularLocation>
        <location evidence="2">Cytoplasm</location>
    </subcellularLocation>
</comment>
<name>A0A078ALJ9_STYLE</name>
<proteinExistence type="inferred from homology"/>
<dbReference type="GO" id="GO:0006419">
    <property type="term" value="P:alanyl-tRNA aminoacylation"/>
    <property type="evidence" value="ECO:0007669"/>
    <property type="project" value="InterPro"/>
</dbReference>
<dbReference type="InterPro" id="IPR018163">
    <property type="entry name" value="Thr/Ala-tRNA-synth_IIc_edit"/>
</dbReference>
<dbReference type="Pfam" id="PF01411">
    <property type="entry name" value="tRNA-synt_2c"/>
    <property type="match status" value="1"/>
</dbReference>
<keyword evidence="6" id="KW-1185">Reference proteome</keyword>
<dbReference type="Gene3D" id="3.30.980.10">
    <property type="entry name" value="Threonyl-trna Synthetase, Chain A, domain 2"/>
    <property type="match status" value="1"/>
</dbReference>
<dbReference type="AlphaFoldDB" id="A0A078ALJ9"/>
<dbReference type="EMBL" id="CCKQ01010228">
    <property type="protein sequence ID" value="CDW81733.1"/>
    <property type="molecule type" value="Genomic_DNA"/>
</dbReference>
<dbReference type="OrthoDB" id="288942at2759"/>
<keyword evidence="5" id="KW-0436">Ligase</keyword>
<dbReference type="InterPro" id="IPR051335">
    <property type="entry name" value="Alanyl-tRNA_Editing_Enzymes"/>
</dbReference>
<evidence type="ECO:0000259" key="4">
    <source>
        <dbReference type="PROSITE" id="PS50860"/>
    </source>
</evidence>
<dbReference type="SUPFAM" id="SSF55186">
    <property type="entry name" value="ThrRS/AlaRS common domain"/>
    <property type="match status" value="1"/>
</dbReference>
<dbReference type="GO" id="GO:0005524">
    <property type="term" value="F:ATP binding"/>
    <property type="evidence" value="ECO:0007669"/>
    <property type="project" value="InterPro"/>
</dbReference>
<evidence type="ECO:0000256" key="2">
    <source>
        <dbReference type="ARBA" id="ARBA00004496"/>
    </source>
</evidence>
<protein>
    <submittedName>
        <fullName evidence="5">Threonyl and alanyl trna synthetase second additional domain-containing protein</fullName>
    </submittedName>
</protein>
<evidence type="ECO:0000256" key="3">
    <source>
        <dbReference type="ARBA" id="ARBA00008429"/>
    </source>
</evidence>
<dbReference type="InParanoid" id="A0A078ALJ9"/>
<dbReference type="Proteomes" id="UP000039865">
    <property type="component" value="Unassembled WGS sequence"/>
</dbReference>
<dbReference type="OMA" id="MPVEIDF"/>
<organism evidence="5 6">
    <name type="scientific">Stylonychia lemnae</name>
    <name type="common">Ciliate</name>
    <dbReference type="NCBI Taxonomy" id="5949"/>
    <lineage>
        <taxon>Eukaryota</taxon>
        <taxon>Sar</taxon>
        <taxon>Alveolata</taxon>
        <taxon>Ciliophora</taxon>
        <taxon>Intramacronucleata</taxon>
        <taxon>Spirotrichea</taxon>
        <taxon>Stichotrichia</taxon>
        <taxon>Sporadotrichida</taxon>
        <taxon>Oxytrichidae</taxon>
        <taxon>Stylonychinae</taxon>
        <taxon>Stylonychia</taxon>
    </lineage>
</organism>
<accession>A0A078ALJ9</accession>
<dbReference type="Gene3D" id="2.40.30.130">
    <property type="match status" value="1"/>
</dbReference>
<dbReference type="InterPro" id="IPR009000">
    <property type="entry name" value="Transl_B-barrel_sf"/>
</dbReference>
<gene>
    <name evidence="5" type="primary">Contig15470.g16488</name>
    <name evidence="5" type="ORF">STYLEM_10757</name>
</gene>
<dbReference type="SUPFAM" id="SSF50447">
    <property type="entry name" value="Translation proteins"/>
    <property type="match status" value="1"/>
</dbReference>
<evidence type="ECO:0000313" key="6">
    <source>
        <dbReference type="Proteomes" id="UP000039865"/>
    </source>
</evidence>
<dbReference type="GO" id="GO:0003676">
    <property type="term" value="F:nucleic acid binding"/>
    <property type="evidence" value="ECO:0007669"/>
    <property type="project" value="InterPro"/>
</dbReference>
<feature type="domain" description="Alanyl-transfer RNA synthetases family profile" evidence="4">
    <location>
        <begin position="1"/>
        <end position="264"/>
    </location>
</feature>
<dbReference type="PROSITE" id="PS50860">
    <property type="entry name" value="AA_TRNA_LIGASE_II_ALA"/>
    <property type="match status" value="1"/>
</dbReference>
<dbReference type="GO" id="GO:0004813">
    <property type="term" value="F:alanine-tRNA ligase activity"/>
    <property type="evidence" value="ECO:0007669"/>
    <property type="project" value="InterPro"/>
</dbReference>
<dbReference type="InterPro" id="IPR018164">
    <property type="entry name" value="Ala-tRNA-synth_IIc_N"/>
</dbReference>
<dbReference type="Pfam" id="PF07973">
    <property type="entry name" value="tRNA_SAD"/>
    <property type="match status" value="1"/>
</dbReference>
<dbReference type="SMART" id="SM00863">
    <property type="entry name" value="tRNA_SAD"/>
    <property type="match status" value="1"/>
</dbReference>
<dbReference type="PANTHER" id="PTHR43462">
    <property type="entry name" value="ALANYL-TRNA EDITING PROTEIN"/>
    <property type="match status" value="1"/>
</dbReference>
<dbReference type="PANTHER" id="PTHR43462:SF2">
    <property type="entry name" value="THREONYL AND ALANYL TRNA SYNTHETASE SECOND ADDITIONAL DOMAIN-CONTAINING PROTEIN"/>
    <property type="match status" value="1"/>
</dbReference>
<comment type="similarity">
    <text evidence="3">Belongs to the class-II aminoacyl-tRNA synthetase family. Alax-L subfamily.</text>
</comment>
<evidence type="ECO:0000256" key="1">
    <source>
        <dbReference type="ARBA" id="ARBA00001947"/>
    </source>
</evidence>
<evidence type="ECO:0000313" key="5">
    <source>
        <dbReference type="EMBL" id="CDW81733.1"/>
    </source>
</evidence>
<dbReference type="InterPro" id="IPR012947">
    <property type="entry name" value="tRNA_SAD"/>
</dbReference>
<dbReference type="InterPro" id="IPR018165">
    <property type="entry name" value="Ala-tRNA-synth_IIc_core"/>
</dbReference>